<accession>A0A4S3ZQB8</accession>
<sequence length="189" mass="21484">MKKSFLIIGLALAMFSCNKEGAATASGNKTAYVDTSKLIEENQEAKDIESKYKTKSQEMGRELEGEAKQFQSDAANFQRDAQVKGMAWAQQKGAELQKREQQINMKQQAMLQTLQQESGKEMDSLVKRIKDYIKDYGKKNNYEYIYGTGDAATILYGKEGLDITEKISKELNDKYKSSDKKEDKTEEKK</sequence>
<proteinExistence type="inferred from homology"/>
<dbReference type="PANTHER" id="PTHR35089:SF1">
    <property type="entry name" value="CHAPERONE PROTEIN SKP"/>
    <property type="match status" value="1"/>
</dbReference>
<dbReference type="GO" id="GO:0051082">
    <property type="term" value="F:unfolded protein binding"/>
    <property type="evidence" value="ECO:0007669"/>
    <property type="project" value="InterPro"/>
</dbReference>
<organism evidence="4 5">
    <name type="scientific">Flavobacterium supellecticarium</name>
    <dbReference type="NCBI Taxonomy" id="2565924"/>
    <lineage>
        <taxon>Bacteria</taxon>
        <taxon>Pseudomonadati</taxon>
        <taxon>Bacteroidota</taxon>
        <taxon>Flavobacteriia</taxon>
        <taxon>Flavobacteriales</taxon>
        <taxon>Flavobacteriaceae</taxon>
        <taxon>Flavobacterium</taxon>
    </lineage>
</organism>
<dbReference type="PANTHER" id="PTHR35089">
    <property type="entry name" value="CHAPERONE PROTEIN SKP"/>
    <property type="match status" value="1"/>
</dbReference>
<dbReference type="GO" id="GO:0050821">
    <property type="term" value="P:protein stabilization"/>
    <property type="evidence" value="ECO:0007669"/>
    <property type="project" value="TreeGrafter"/>
</dbReference>
<dbReference type="EMBL" id="SSNZ01000011">
    <property type="protein sequence ID" value="THF47679.1"/>
    <property type="molecule type" value="Genomic_DNA"/>
</dbReference>
<dbReference type="GO" id="GO:0005829">
    <property type="term" value="C:cytosol"/>
    <property type="evidence" value="ECO:0007669"/>
    <property type="project" value="TreeGrafter"/>
</dbReference>
<protein>
    <submittedName>
        <fullName evidence="4">OmpH family outer membrane protein</fullName>
    </submittedName>
</protein>
<dbReference type="AlphaFoldDB" id="A0A4S3ZQB8"/>
<feature type="chain" id="PRO_5020527948" evidence="3">
    <location>
        <begin position="23"/>
        <end position="189"/>
    </location>
</feature>
<dbReference type="RefSeq" id="WP_136404353.1">
    <property type="nucleotide sequence ID" value="NZ_SSNZ01000011.1"/>
</dbReference>
<reference evidence="4 5" key="1">
    <citation type="submission" date="2019-04" db="EMBL/GenBank/DDBJ databases">
        <title>Flavobacterium sp. nov. isolated from construction timber.</title>
        <authorList>
            <person name="Lin S.-Y."/>
            <person name="Chang C.-T."/>
            <person name="Young C.-C."/>
        </authorList>
    </citation>
    <scope>NUCLEOTIDE SEQUENCE [LARGE SCALE GENOMIC DNA]</scope>
    <source>
        <strain evidence="4 5">CC-CTC003</strain>
    </source>
</reference>
<comment type="similarity">
    <text evidence="1">Belongs to the Skp family.</text>
</comment>
<comment type="caution">
    <text evidence="4">The sequence shown here is derived from an EMBL/GenBank/DDBJ whole genome shotgun (WGS) entry which is preliminary data.</text>
</comment>
<evidence type="ECO:0000256" key="1">
    <source>
        <dbReference type="ARBA" id="ARBA00009091"/>
    </source>
</evidence>
<evidence type="ECO:0000313" key="5">
    <source>
        <dbReference type="Proteomes" id="UP000307507"/>
    </source>
</evidence>
<dbReference type="Pfam" id="PF03938">
    <property type="entry name" value="OmpH"/>
    <property type="match status" value="1"/>
</dbReference>
<dbReference type="SUPFAM" id="SSF111384">
    <property type="entry name" value="OmpH-like"/>
    <property type="match status" value="1"/>
</dbReference>
<dbReference type="InterPro" id="IPR005632">
    <property type="entry name" value="Chaperone_Skp"/>
</dbReference>
<feature type="signal peptide" evidence="3">
    <location>
        <begin position="1"/>
        <end position="22"/>
    </location>
</feature>
<evidence type="ECO:0000313" key="4">
    <source>
        <dbReference type="EMBL" id="THF47679.1"/>
    </source>
</evidence>
<dbReference type="OrthoDB" id="1145062at2"/>
<evidence type="ECO:0000256" key="2">
    <source>
        <dbReference type="ARBA" id="ARBA00022729"/>
    </source>
</evidence>
<keyword evidence="5" id="KW-1185">Reference proteome</keyword>
<dbReference type="InterPro" id="IPR024930">
    <property type="entry name" value="Skp_dom_sf"/>
</dbReference>
<evidence type="ECO:0000256" key="3">
    <source>
        <dbReference type="SAM" id="SignalP"/>
    </source>
</evidence>
<name>A0A4S3ZQB8_9FLAO</name>
<dbReference type="SMART" id="SM00935">
    <property type="entry name" value="OmpH"/>
    <property type="match status" value="1"/>
</dbReference>
<dbReference type="Gene3D" id="3.30.910.20">
    <property type="entry name" value="Skp domain"/>
    <property type="match status" value="1"/>
</dbReference>
<gene>
    <name evidence="4" type="ORF">E6C50_16520</name>
</gene>
<dbReference type="Proteomes" id="UP000307507">
    <property type="component" value="Unassembled WGS sequence"/>
</dbReference>
<keyword evidence="2 3" id="KW-0732">Signal</keyword>
<dbReference type="PROSITE" id="PS51257">
    <property type="entry name" value="PROKAR_LIPOPROTEIN"/>
    <property type="match status" value="1"/>
</dbReference>